<dbReference type="Gene3D" id="3.40.50.300">
    <property type="entry name" value="P-loop containing nucleotide triphosphate hydrolases"/>
    <property type="match status" value="2"/>
</dbReference>
<dbReference type="EMBL" id="NFKM01000003">
    <property type="protein sequence ID" value="OUP61489.1"/>
    <property type="molecule type" value="Genomic_DNA"/>
</dbReference>
<evidence type="ECO:0000256" key="3">
    <source>
        <dbReference type="ARBA" id="ARBA00022801"/>
    </source>
</evidence>
<dbReference type="InterPro" id="IPR012340">
    <property type="entry name" value="NA-bd_OB-fold"/>
</dbReference>
<evidence type="ECO:0000256" key="5">
    <source>
        <dbReference type="ARBA" id="ARBA00022840"/>
    </source>
</evidence>
<evidence type="ECO:0000256" key="4">
    <source>
        <dbReference type="ARBA" id="ARBA00022806"/>
    </source>
</evidence>
<dbReference type="RefSeq" id="WP_087158264.1">
    <property type="nucleotide sequence ID" value="NZ_NFKM01000003.1"/>
</dbReference>
<evidence type="ECO:0000256" key="6">
    <source>
        <dbReference type="ARBA" id="ARBA00023125"/>
    </source>
</evidence>
<dbReference type="InterPro" id="IPR033454">
    <property type="entry name" value="RecG_wedge"/>
</dbReference>
<gene>
    <name evidence="10" type="ORF">B5F14_02545</name>
</gene>
<dbReference type="InterPro" id="IPR047112">
    <property type="entry name" value="RecG/Mfd"/>
</dbReference>
<evidence type="ECO:0000259" key="8">
    <source>
        <dbReference type="PROSITE" id="PS51192"/>
    </source>
</evidence>
<dbReference type="SMART" id="SM00490">
    <property type="entry name" value="HELICc"/>
    <property type="match status" value="1"/>
</dbReference>
<dbReference type="SUPFAM" id="SSF50249">
    <property type="entry name" value="Nucleic acid-binding proteins"/>
    <property type="match status" value="1"/>
</dbReference>
<dbReference type="GO" id="GO:0005524">
    <property type="term" value="F:ATP binding"/>
    <property type="evidence" value="ECO:0007669"/>
    <property type="project" value="UniProtKB-KW"/>
</dbReference>
<keyword evidence="3" id="KW-0378">Hydrolase</keyword>
<dbReference type="GO" id="GO:0003678">
    <property type="term" value="F:DNA helicase activity"/>
    <property type="evidence" value="ECO:0007669"/>
    <property type="project" value="TreeGrafter"/>
</dbReference>
<evidence type="ECO:0000256" key="2">
    <source>
        <dbReference type="ARBA" id="ARBA00022763"/>
    </source>
</evidence>
<dbReference type="InterPro" id="IPR014001">
    <property type="entry name" value="Helicase_ATP-bd"/>
</dbReference>
<dbReference type="Pfam" id="PF17191">
    <property type="entry name" value="RecG_wedge"/>
    <property type="match status" value="1"/>
</dbReference>
<keyword evidence="6" id="KW-0238">DNA-binding</keyword>
<keyword evidence="4 10" id="KW-0347">Helicase</keyword>
<dbReference type="InterPro" id="IPR011545">
    <property type="entry name" value="DEAD/DEAH_box_helicase_dom"/>
</dbReference>
<dbReference type="Proteomes" id="UP000195447">
    <property type="component" value="Unassembled WGS sequence"/>
</dbReference>
<dbReference type="PANTHER" id="PTHR47964">
    <property type="entry name" value="ATP-DEPENDENT DNA HELICASE HOMOLOG RECG, CHLOROPLASTIC"/>
    <property type="match status" value="1"/>
</dbReference>
<dbReference type="AlphaFoldDB" id="A0A1Y4M0R8"/>
<dbReference type="SMART" id="SM00487">
    <property type="entry name" value="DEXDc"/>
    <property type="match status" value="1"/>
</dbReference>
<feature type="domain" description="Helicase C-terminal" evidence="9">
    <location>
        <begin position="441"/>
        <end position="603"/>
    </location>
</feature>
<organism evidence="10 11">
    <name type="scientific">Faecalitalea cylindroides</name>
    <dbReference type="NCBI Taxonomy" id="39483"/>
    <lineage>
        <taxon>Bacteria</taxon>
        <taxon>Bacillati</taxon>
        <taxon>Bacillota</taxon>
        <taxon>Erysipelotrichia</taxon>
        <taxon>Erysipelotrichales</taxon>
        <taxon>Erysipelotrichaceae</taxon>
        <taxon>Faecalitalea</taxon>
    </lineage>
</organism>
<evidence type="ECO:0000256" key="7">
    <source>
        <dbReference type="ARBA" id="ARBA00023204"/>
    </source>
</evidence>
<feature type="domain" description="Helicase ATP-binding" evidence="8">
    <location>
        <begin position="261"/>
        <end position="418"/>
    </location>
</feature>
<keyword evidence="7" id="KW-0234">DNA repair</keyword>
<protein>
    <submittedName>
        <fullName evidence="10">ATP-dependent DNA helicase RecG</fullName>
    </submittedName>
</protein>
<name>A0A1Y4M0R8_9FIRM</name>
<evidence type="ECO:0000313" key="10">
    <source>
        <dbReference type="EMBL" id="OUP61489.1"/>
    </source>
</evidence>
<keyword evidence="5" id="KW-0067">ATP-binding</keyword>
<dbReference type="PANTHER" id="PTHR47964:SF1">
    <property type="entry name" value="ATP-DEPENDENT DNA HELICASE HOMOLOG RECG, CHLOROPLASTIC"/>
    <property type="match status" value="1"/>
</dbReference>
<comment type="caution">
    <text evidence="10">The sequence shown here is derived from an EMBL/GenBank/DDBJ whole genome shotgun (WGS) entry which is preliminary data.</text>
</comment>
<accession>A0A1Y4M0R8</accession>
<dbReference type="PROSITE" id="PS51192">
    <property type="entry name" value="HELICASE_ATP_BIND_1"/>
    <property type="match status" value="1"/>
</dbReference>
<dbReference type="InterPro" id="IPR027417">
    <property type="entry name" value="P-loop_NTPase"/>
</dbReference>
<evidence type="ECO:0000256" key="1">
    <source>
        <dbReference type="ARBA" id="ARBA00022741"/>
    </source>
</evidence>
<evidence type="ECO:0000259" key="9">
    <source>
        <dbReference type="PROSITE" id="PS51194"/>
    </source>
</evidence>
<keyword evidence="11" id="KW-1185">Reference proteome</keyword>
<keyword evidence="1" id="KW-0547">Nucleotide-binding</keyword>
<evidence type="ECO:0000313" key="11">
    <source>
        <dbReference type="Proteomes" id="UP000195447"/>
    </source>
</evidence>
<keyword evidence="2" id="KW-0227">DNA damage</keyword>
<dbReference type="GO" id="GO:0003677">
    <property type="term" value="F:DNA binding"/>
    <property type="evidence" value="ECO:0007669"/>
    <property type="project" value="UniProtKB-KW"/>
</dbReference>
<dbReference type="Pfam" id="PF00270">
    <property type="entry name" value="DEAD"/>
    <property type="match status" value="1"/>
</dbReference>
<dbReference type="GO" id="GO:0016787">
    <property type="term" value="F:hydrolase activity"/>
    <property type="evidence" value="ECO:0007669"/>
    <property type="project" value="UniProtKB-KW"/>
</dbReference>
<dbReference type="GO" id="GO:0006281">
    <property type="term" value="P:DNA repair"/>
    <property type="evidence" value="ECO:0007669"/>
    <property type="project" value="UniProtKB-KW"/>
</dbReference>
<dbReference type="PROSITE" id="PS51194">
    <property type="entry name" value="HELICASE_CTER"/>
    <property type="match status" value="1"/>
</dbReference>
<sequence length="662" mass="75958">MDLKLLKLTPRRKQLLEKMSIFSVEDLLKTYPMRYETIETIPYKDWQPSMHVCFEGLISSVCRVIRLQKNRSMTKFSVISWDEELEITIFNRPWTNQFTFGKKISLFGVYQGNNKVVVSTYNFKPLKEQIGLKPVYSLIEGLKQNDMITMVSNALEFVDQMESLVPLRLQEKYRLLNYPQALRWIHQPKTQNELNQAVRTLKYQEFLCFQCVMQASQANTKEHVHKQEKVFDGNMIQTWIQQFPYTLTSDQQTSIEAVLNDMKSSKIMFRLVQGDVGCGKTIVAMTAIYACYLSNHQAAFLVPTEILARQHYENMQKLGLETCLYVSSLPTKEKQQIITDLSNGKIKIVVGTHALFQEQVDFKDLGLVVTDEQQRFGVKQRRSLLEKGKSVDFLMMSATPIPRTYAHFIYGDLDISNIHTMPAGRKPVITKYIPSKSMASILKDILDGIQIEKRQCYVVCPSIEDNEDTNLRSVTSIYQGMKSTLKNSVAISLLHGKMSSEEKEEIMNDFANHKIDILVSTTVIEVGIDVKNATLMVIYDAHRFGLSTLHQLRGRVARGEKQGYCYLLSNAKDPNAIQRLKKMEELSDGFQVSEYDFHMRGPGDMLGVRQSGLPGFVFGDLQKDKAMMEACIKDAKEILNRNDDKPLLEFVDKALENAQYFD</sequence>
<dbReference type="NCBIfam" id="NF008165">
    <property type="entry name" value="PRK10917.1-3"/>
    <property type="match status" value="1"/>
</dbReference>
<proteinExistence type="predicted"/>
<reference evidence="11" key="1">
    <citation type="submission" date="2017-04" db="EMBL/GenBank/DDBJ databases">
        <title>Function of individual gut microbiota members based on whole genome sequencing of pure cultures obtained from chicken caecum.</title>
        <authorList>
            <person name="Medvecky M."/>
            <person name="Cejkova D."/>
            <person name="Polansky O."/>
            <person name="Karasova D."/>
            <person name="Kubasova T."/>
            <person name="Cizek A."/>
            <person name="Rychlik I."/>
        </authorList>
    </citation>
    <scope>NUCLEOTIDE SEQUENCE [LARGE SCALE GENOMIC DNA]</scope>
    <source>
        <strain evidence="11">An178</strain>
    </source>
</reference>
<dbReference type="Pfam" id="PF00271">
    <property type="entry name" value="Helicase_C"/>
    <property type="match status" value="1"/>
</dbReference>
<dbReference type="SUPFAM" id="SSF52540">
    <property type="entry name" value="P-loop containing nucleoside triphosphate hydrolases"/>
    <property type="match status" value="2"/>
</dbReference>
<dbReference type="InterPro" id="IPR001650">
    <property type="entry name" value="Helicase_C-like"/>
</dbReference>